<evidence type="ECO:0000313" key="3">
    <source>
        <dbReference type="Proteomes" id="UP001187531"/>
    </source>
</evidence>
<evidence type="ECO:0000313" key="2">
    <source>
        <dbReference type="EMBL" id="KAK2717749.1"/>
    </source>
</evidence>
<proteinExistence type="predicted"/>
<keyword evidence="3" id="KW-1185">Reference proteome</keyword>
<feature type="non-terminal residue" evidence="2">
    <location>
        <position position="184"/>
    </location>
</feature>
<comment type="caution">
    <text evidence="2">The sequence shown here is derived from an EMBL/GenBank/DDBJ whole genome shotgun (WGS) entry which is preliminary data.</text>
</comment>
<dbReference type="Proteomes" id="UP001187531">
    <property type="component" value="Unassembled WGS sequence"/>
</dbReference>
<feature type="region of interest" description="Disordered" evidence="1">
    <location>
        <begin position="1"/>
        <end position="129"/>
    </location>
</feature>
<gene>
    <name evidence="2" type="ORF">QYM36_006517</name>
</gene>
<reference evidence="2" key="1">
    <citation type="submission" date="2023-07" db="EMBL/GenBank/DDBJ databases">
        <title>Chromosome-level genome assembly of Artemia franciscana.</title>
        <authorList>
            <person name="Jo E."/>
        </authorList>
    </citation>
    <scope>NUCLEOTIDE SEQUENCE</scope>
    <source>
        <tissue evidence="2">Whole body</tissue>
    </source>
</reference>
<dbReference type="AlphaFoldDB" id="A0AA88L9E4"/>
<name>A0AA88L9E4_ARTSF</name>
<feature type="compositionally biased region" description="Polar residues" evidence="1">
    <location>
        <begin position="99"/>
        <end position="129"/>
    </location>
</feature>
<accession>A0AA88L9E4</accession>
<evidence type="ECO:0000256" key="1">
    <source>
        <dbReference type="SAM" id="MobiDB-lite"/>
    </source>
</evidence>
<organism evidence="2 3">
    <name type="scientific">Artemia franciscana</name>
    <name type="common">Brine shrimp</name>
    <name type="synonym">Artemia sanfranciscana</name>
    <dbReference type="NCBI Taxonomy" id="6661"/>
    <lineage>
        <taxon>Eukaryota</taxon>
        <taxon>Metazoa</taxon>
        <taxon>Ecdysozoa</taxon>
        <taxon>Arthropoda</taxon>
        <taxon>Crustacea</taxon>
        <taxon>Branchiopoda</taxon>
        <taxon>Anostraca</taxon>
        <taxon>Artemiidae</taxon>
        <taxon>Artemia</taxon>
    </lineage>
</organism>
<feature type="compositionally biased region" description="Basic and acidic residues" evidence="1">
    <location>
        <begin position="69"/>
        <end position="83"/>
    </location>
</feature>
<sequence length="184" mass="21074">MSDAEYSDSNEAQEIKRRKIEKKIDIVPSSSGSDEELLKNNTNRGESNETEDESYDKTKMRHQMQSMGTEDKSCDAIKMRQEMQPESVVLRGNEETVTTRRGPTKPSQSQETQPVLDSQRPRPNQDQPTWLSKLNQMHWDEKFPLIMLSMNSSLNNVRKFSNFAIVHGFSGESLADLCFNNPTN</sequence>
<dbReference type="EMBL" id="JAVRJZ010000010">
    <property type="protein sequence ID" value="KAK2717749.1"/>
    <property type="molecule type" value="Genomic_DNA"/>
</dbReference>
<protein>
    <submittedName>
        <fullName evidence="2">Uncharacterized protein</fullName>
    </submittedName>
</protein>